<reference evidence="2 3" key="1">
    <citation type="journal article" date="2021" name="BMC Genomics">
        <title>Datura genome reveals duplications of psychoactive alkaloid biosynthetic genes and high mutation rate following tissue culture.</title>
        <authorList>
            <person name="Rajewski A."/>
            <person name="Carter-House D."/>
            <person name="Stajich J."/>
            <person name="Litt A."/>
        </authorList>
    </citation>
    <scope>NUCLEOTIDE SEQUENCE [LARGE SCALE GENOMIC DNA]</scope>
    <source>
        <strain evidence="2">AR-01</strain>
    </source>
</reference>
<accession>A0ABS8TDM1</accession>
<evidence type="ECO:0000313" key="2">
    <source>
        <dbReference type="EMBL" id="MCD7468617.1"/>
    </source>
</evidence>
<keyword evidence="1" id="KW-0812">Transmembrane</keyword>
<comment type="caution">
    <text evidence="2">The sequence shown here is derived from an EMBL/GenBank/DDBJ whole genome shotgun (WGS) entry which is preliminary data.</text>
</comment>
<name>A0ABS8TDM1_DATST</name>
<evidence type="ECO:0000313" key="3">
    <source>
        <dbReference type="Proteomes" id="UP000823775"/>
    </source>
</evidence>
<dbReference type="EMBL" id="JACEIK010001359">
    <property type="protein sequence ID" value="MCD7468617.1"/>
    <property type="molecule type" value="Genomic_DNA"/>
</dbReference>
<keyword evidence="1" id="KW-1133">Transmembrane helix</keyword>
<keyword evidence="1" id="KW-0472">Membrane</keyword>
<organism evidence="2 3">
    <name type="scientific">Datura stramonium</name>
    <name type="common">Jimsonweed</name>
    <name type="synonym">Common thornapple</name>
    <dbReference type="NCBI Taxonomy" id="4076"/>
    <lineage>
        <taxon>Eukaryota</taxon>
        <taxon>Viridiplantae</taxon>
        <taxon>Streptophyta</taxon>
        <taxon>Embryophyta</taxon>
        <taxon>Tracheophyta</taxon>
        <taxon>Spermatophyta</taxon>
        <taxon>Magnoliopsida</taxon>
        <taxon>eudicotyledons</taxon>
        <taxon>Gunneridae</taxon>
        <taxon>Pentapetalae</taxon>
        <taxon>asterids</taxon>
        <taxon>lamiids</taxon>
        <taxon>Solanales</taxon>
        <taxon>Solanaceae</taxon>
        <taxon>Solanoideae</taxon>
        <taxon>Datureae</taxon>
        <taxon>Datura</taxon>
    </lineage>
</organism>
<keyword evidence="3" id="KW-1185">Reference proteome</keyword>
<evidence type="ECO:0000256" key="1">
    <source>
        <dbReference type="SAM" id="Phobius"/>
    </source>
</evidence>
<protein>
    <submittedName>
        <fullName evidence="2">Uncharacterized protein</fullName>
    </submittedName>
</protein>
<feature type="transmembrane region" description="Helical" evidence="1">
    <location>
        <begin position="61"/>
        <end position="79"/>
    </location>
</feature>
<sequence>MSGFVDVYKKNYSISKLQKESGKPRASSPSINIANIVALLFASHLSSLLHSKIASTCRKEIVFFCECVCVFFFFFNLYIKFQDSGS</sequence>
<proteinExistence type="predicted"/>
<dbReference type="Proteomes" id="UP000823775">
    <property type="component" value="Unassembled WGS sequence"/>
</dbReference>
<gene>
    <name evidence="2" type="ORF">HAX54_006981</name>
</gene>